<organism evidence="1 2">
    <name type="scientific">Caballeronia choica</name>
    <dbReference type="NCBI Taxonomy" id="326476"/>
    <lineage>
        <taxon>Bacteria</taxon>
        <taxon>Pseudomonadati</taxon>
        <taxon>Pseudomonadota</taxon>
        <taxon>Betaproteobacteria</taxon>
        <taxon>Burkholderiales</taxon>
        <taxon>Burkholderiaceae</taxon>
        <taxon>Caballeronia</taxon>
    </lineage>
</organism>
<gene>
    <name evidence="1" type="ORF">AWB68_08286</name>
</gene>
<accession>A0A158L156</accession>
<evidence type="ECO:0000313" key="1">
    <source>
        <dbReference type="EMBL" id="SAL87126.1"/>
    </source>
</evidence>
<proteinExistence type="predicted"/>
<comment type="caution">
    <text evidence="1">The sequence shown here is derived from an EMBL/GenBank/DDBJ whole genome shotgun (WGS) entry which is preliminary data.</text>
</comment>
<dbReference type="RefSeq" id="WP_125483244.1">
    <property type="nucleotide sequence ID" value="NZ_FCON02000267.1"/>
</dbReference>
<name>A0A158L156_9BURK</name>
<dbReference type="AlphaFoldDB" id="A0A158L156"/>
<dbReference type="Proteomes" id="UP000054770">
    <property type="component" value="Unassembled WGS sequence"/>
</dbReference>
<dbReference type="EMBL" id="FCON02000267">
    <property type="protein sequence ID" value="SAL87126.1"/>
    <property type="molecule type" value="Genomic_DNA"/>
</dbReference>
<reference evidence="1" key="1">
    <citation type="submission" date="2016-01" db="EMBL/GenBank/DDBJ databases">
        <authorList>
            <person name="Peeters C."/>
        </authorList>
    </citation>
    <scope>NUCLEOTIDE SEQUENCE [LARGE SCALE GENOMIC DNA]</scope>
    <source>
        <strain evidence="1">LMG 22940</strain>
    </source>
</reference>
<sequence length="117" mass="13637">MERIKALDAQLLTREGYEFHTLWWKLNATFEDLRRNAHTLVNYGARRRKGLHIGRSIAESAVNQVASHRMAKKQQMRWTDEGAYCMAQLRVAIFNRQFSPHRVSELKIATLLHGKCS</sequence>
<keyword evidence="2" id="KW-1185">Reference proteome</keyword>
<evidence type="ECO:0000313" key="2">
    <source>
        <dbReference type="Proteomes" id="UP000054770"/>
    </source>
</evidence>
<protein>
    <submittedName>
        <fullName evidence="1">Uncharacterized protein</fullName>
    </submittedName>
</protein>
<dbReference type="OrthoDB" id="53863at2"/>